<evidence type="ECO:0000313" key="3">
    <source>
        <dbReference type="Proteomes" id="UP000313645"/>
    </source>
</evidence>
<dbReference type="PANTHER" id="PTHR13887:SF51">
    <property type="entry name" value="DSBA FAMILY PROTEIN"/>
    <property type="match status" value="1"/>
</dbReference>
<dbReference type="InterPro" id="IPR001853">
    <property type="entry name" value="DSBA-like_thioredoxin_dom"/>
</dbReference>
<organism evidence="2 3">
    <name type="scientific">Marinobacter halodurans</name>
    <dbReference type="NCBI Taxonomy" id="2528979"/>
    <lineage>
        <taxon>Bacteria</taxon>
        <taxon>Pseudomonadati</taxon>
        <taxon>Pseudomonadota</taxon>
        <taxon>Gammaproteobacteria</taxon>
        <taxon>Pseudomonadales</taxon>
        <taxon>Marinobacteraceae</taxon>
        <taxon>Marinobacter</taxon>
    </lineage>
</organism>
<sequence length="232" mass="26214">MVNVHYIFDPMCGWCYGASSLIDQLRQMEGIDLQLHPGGMLKPTPIGVDFRQHILASDKRIAEQTGQTFGERYLEKVASGEALVLDSYMTAQAIIATERLGRGGFDMLRKIQDAHYQHGLPVSEPDVLAALARQLNIEPQAWGRAMQTAEADLATEIQRTHELMRQFGLGGFPSMVFEADGRRHTVAISRFYGRPNEWKAYWRKVLESQFIQTTAHNQGRSMSEPRHDPVKS</sequence>
<proteinExistence type="predicted"/>
<keyword evidence="3" id="KW-1185">Reference proteome</keyword>
<dbReference type="Pfam" id="PF01323">
    <property type="entry name" value="DSBA"/>
    <property type="match status" value="1"/>
</dbReference>
<protein>
    <submittedName>
        <fullName evidence="2">DsbA family protein</fullName>
    </submittedName>
</protein>
<gene>
    <name evidence="2" type="ORF">EZI54_13370</name>
</gene>
<dbReference type="EMBL" id="SJDL01000020">
    <property type="protein sequence ID" value="TBW54643.1"/>
    <property type="molecule type" value="Genomic_DNA"/>
</dbReference>
<feature type="domain" description="DSBA-like thioredoxin" evidence="1">
    <location>
        <begin position="7"/>
        <end position="181"/>
    </location>
</feature>
<dbReference type="SUPFAM" id="SSF52833">
    <property type="entry name" value="Thioredoxin-like"/>
    <property type="match status" value="1"/>
</dbReference>
<comment type="caution">
    <text evidence="2">The sequence shown here is derived from an EMBL/GenBank/DDBJ whole genome shotgun (WGS) entry which is preliminary data.</text>
</comment>
<dbReference type="PANTHER" id="PTHR13887">
    <property type="entry name" value="GLUTATHIONE S-TRANSFERASE KAPPA"/>
    <property type="match status" value="1"/>
</dbReference>
<dbReference type="RefSeq" id="WP_131482388.1">
    <property type="nucleotide sequence ID" value="NZ_SJDL01000020.1"/>
</dbReference>
<dbReference type="CDD" id="cd03025">
    <property type="entry name" value="DsbA_FrnE_like"/>
    <property type="match status" value="1"/>
</dbReference>
<dbReference type="Proteomes" id="UP000313645">
    <property type="component" value="Unassembled WGS sequence"/>
</dbReference>
<evidence type="ECO:0000259" key="1">
    <source>
        <dbReference type="Pfam" id="PF01323"/>
    </source>
</evidence>
<dbReference type="Gene3D" id="3.40.30.10">
    <property type="entry name" value="Glutaredoxin"/>
    <property type="match status" value="1"/>
</dbReference>
<name>A0ABY1ZIV3_9GAMM</name>
<evidence type="ECO:0000313" key="2">
    <source>
        <dbReference type="EMBL" id="TBW54643.1"/>
    </source>
</evidence>
<dbReference type="InterPro" id="IPR036249">
    <property type="entry name" value="Thioredoxin-like_sf"/>
</dbReference>
<reference evidence="2 3" key="1">
    <citation type="submission" date="2019-02" db="EMBL/GenBank/DDBJ databases">
        <title>Marinobacter halodurans sp. nov., a marine bacterium isolated from sea tidal flat.</title>
        <authorList>
            <person name="Yoo Y."/>
            <person name="Lee D.W."/>
            <person name="Kim B.S."/>
            <person name="Kim J.-J."/>
        </authorList>
    </citation>
    <scope>NUCLEOTIDE SEQUENCE [LARGE SCALE GENOMIC DNA]</scope>
    <source>
        <strain evidence="2 3">YJ-S3-2</strain>
    </source>
</reference>
<accession>A0ABY1ZIV3</accession>